<comment type="catalytic activity">
    <reaction evidence="11">
        <text>(6R)-5,10-methenyltetrahydrofolate + H2O = (6R)-10-formyltetrahydrofolate + H(+)</text>
        <dbReference type="Rhea" id="RHEA:23700"/>
        <dbReference type="ChEBI" id="CHEBI:15377"/>
        <dbReference type="ChEBI" id="CHEBI:15378"/>
        <dbReference type="ChEBI" id="CHEBI:57455"/>
        <dbReference type="ChEBI" id="CHEBI:195366"/>
        <dbReference type="EC" id="3.5.4.9"/>
    </reaction>
</comment>
<organism evidence="14 15">
    <name type="scientific">Candidatus Saccharicenans subterraneus</name>
    <dbReference type="NCBI Taxonomy" id="2508984"/>
    <lineage>
        <taxon>Bacteria</taxon>
        <taxon>Candidatus Aminicenantota</taxon>
        <taxon>Candidatus Aminicenantia</taxon>
        <taxon>Candidatus Aminicenantales</taxon>
        <taxon>Candidatus Saccharicenantaceae</taxon>
        <taxon>Candidatus Saccharicenans</taxon>
    </lineage>
</organism>
<keyword evidence="11" id="KW-0028">Amino-acid biosynthesis</keyword>
<feature type="domain" description="Tetrahydrofolate dehydrogenase/cyclohydrolase catalytic" evidence="12">
    <location>
        <begin position="11"/>
        <end position="125"/>
    </location>
</feature>
<dbReference type="UniPathway" id="UPA00193"/>
<evidence type="ECO:0000256" key="9">
    <source>
        <dbReference type="ARBA" id="ARBA00023167"/>
    </source>
</evidence>
<dbReference type="InterPro" id="IPR036291">
    <property type="entry name" value="NAD(P)-bd_dom_sf"/>
</dbReference>
<dbReference type="EC" id="1.5.1.5" evidence="11"/>
<evidence type="ECO:0000313" key="14">
    <source>
        <dbReference type="EMBL" id="RFT15850.1"/>
    </source>
</evidence>
<keyword evidence="5 11" id="KW-0378">Hydrolase</keyword>
<dbReference type="FunFam" id="3.40.50.720:FF:000189">
    <property type="entry name" value="Bifunctional protein FolD"/>
    <property type="match status" value="1"/>
</dbReference>
<evidence type="ECO:0000259" key="12">
    <source>
        <dbReference type="Pfam" id="PF00763"/>
    </source>
</evidence>
<keyword evidence="4 11" id="KW-0658">Purine biosynthesis</keyword>
<comment type="catalytic activity">
    <reaction evidence="11">
        <text>(6R)-5,10-methylene-5,6,7,8-tetrahydrofolate + NADP(+) = (6R)-5,10-methenyltetrahydrofolate + NADPH</text>
        <dbReference type="Rhea" id="RHEA:22812"/>
        <dbReference type="ChEBI" id="CHEBI:15636"/>
        <dbReference type="ChEBI" id="CHEBI:57455"/>
        <dbReference type="ChEBI" id="CHEBI:57783"/>
        <dbReference type="ChEBI" id="CHEBI:58349"/>
        <dbReference type="EC" id="1.5.1.5"/>
    </reaction>
</comment>
<dbReference type="PRINTS" id="PR00085">
    <property type="entry name" value="THFDHDRGNASE"/>
</dbReference>
<feature type="binding site" evidence="11">
    <location>
        <position position="240"/>
    </location>
    <ligand>
        <name>NADP(+)</name>
        <dbReference type="ChEBI" id="CHEBI:58349"/>
    </ligand>
</feature>
<accession>A0A3E2BM72</accession>
<dbReference type="GO" id="GO:0004477">
    <property type="term" value="F:methenyltetrahydrofolate cyclohydrolase activity"/>
    <property type="evidence" value="ECO:0007669"/>
    <property type="project" value="UniProtKB-UniRule"/>
</dbReference>
<evidence type="ECO:0000256" key="6">
    <source>
        <dbReference type="ARBA" id="ARBA00022857"/>
    </source>
</evidence>
<dbReference type="SUPFAM" id="SSF51735">
    <property type="entry name" value="NAD(P)-binding Rossmann-fold domains"/>
    <property type="match status" value="1"/>
</dbReference>
<dbReference type="GO" id="GO:0000105">
    <property type="term" value="P:L-histidine biosynthetic process"/>
    <property type="evidence" value="ECO:0007669"/>
    <property type="project" value="UniProtKB-KW"/>
</dbReference>
<dbReference type="HAMAP" id="MF_01576">
    <property type="entry name" value="THF_DHG_CYH"/>
    <property type="match status" value="1"/>
</dbReference>
<dbReference type="SUPFAM" id="SSF53223">
    <property type="entry name" value="Aminoacid dehydrogenase-like, N-terminal domain"/>
    <property type="match status" value="1"/>
</dbReference>
<dbReference type="PROSITE" id="PS00766">
    <property type="entry name" value="THF_DHG_CYH_1"/>
    <property type="match status" value="1"/>
</dbReference>
<dbReference type="Pfam" id="PF00763">
    <property type="entry name" value="THF_DHG_CYH"/>
    <property type="match status" value="1"/>
</dbReference>
<dbReference type="AlphaFoldDB" id="A0A3E2BM72"/>
<evidence type="ECO:0000256" key="7">
    <source>
        <dbReference type="ARBA" id="ARBA00023002"/>
    </source>
</evidence>
<keyword evidence="6 11" id="KW-0521">NADP</keyword>
<evidence type="ECO:0000256" key="10">
    <source>
        <dbReference type="ARBA" id="ARBA00023268"/>
    </source>
</evidence>
<comment type="function">
    <text evidence="11">Catalyzes the oxidation of 5,10-methylenetetrahydrofolate to 5,10-methenyltetrahydrofolate and then the hydrolysis of 5,10-methenyltetrahydrofolate to 10-formyltetrahydrofolate.</text>
</comment>
<dbReference type="GO" id="GO:0006164">
    <property type="term" value="P:purine nucleotide biosynthetic process"/>
    <property type="evidence" value="ECO:0007669"/>
    <property type="project" value="UniProtKB-KW"/>
</dbReference>
<evidence type="ECO:0000256" key="11">
    <source>
        <dbReference type="HAMAP-Rule" id="MF_01576"/>
    </source>
</evidence>
<comment type="caution">
    <text evidence="11">Lacks conserved residue(s) required for the propagation of feature annotation.</text>
</comment>
<dbReference type="PANTHER" id="PTHR48099:SF5">
    <property type="entry name" value="C-1-TETRAHYDROFOLATE SYNTHASE, CYTOPLASMIC"/>
    <property type="match status" value="1"/>
</dbReference>
<comment type="subunit">
    <text evidence="2 11">Homodimer.</text>
</comment>
<evidence type="ECO:0000256" key="2">
    <source>
        <dbReference type="ARBA" id="ARBA00011738"/>
    </source>
</evidence>
<dbReference type="PANTHER" id="PTHR48099">
    <property type="entry name" value="C-1-TETRAHYDROFOLATE SYNTHASE, CYTOPLASMIC-RELATED"/>
    <property type="match status" value="1"/>
</dbReference>
<dbReference type="Gene3D" id="3.40.50.720">
    <property type="entry name" value="NAD(P)-binding Rossmann-like Domain"/>
    <property type="match status" value="1"/>
</dbReference>
<dbReference type="Proteomes" id="UP000257323">
    <property type="component" value="Unassembled WGS sequence"/>
</dbReference>
<name>A0A3E2BM72_9BACT</name>
<dbReference type="Pfam" id="PF02882">
    <property type="entry name" value="THF_DHG_CYH_C"/>
    <property type="match status" value="1"/>
</dbReference>
<dbReference type="InterPro" id="IPR020631">
    <property type="entry name" value="THF_DH/CycHdrlase_NAD-bd_dom"/>
</dbReference>
<keyword evidence="7 11" id="KW-0560">Oxidoreductase</keyword>
<evidence type="ECO:0000256" key="1">
    <source>
        <dbReference type="ARBA" id="ARBA00004777"/>
    </source>
</evidence>
<dbReference type="GO" id="GO:0004488">
    <property type="term" value="F:methylenetetrahydrofolate dehydrogenase (NADP+) activity"/>
    <property type="evidence" value="ECO:0007669"/>
    <property type="project" value="UniProtKB-UniRule"/>
</dbReference>
<dbReference type="InterPro" id="IPR020867">
    <property type="entry name" value="THF_DH/CycHdrlase_CS"/>
</dbReference>
<dbReference type="EC" id="3.5.4.9" evidence="11"/>
<evidence type="ECO:0000259" key="13">
    <source>
        <dbReference type="Pfam" id="PF02882"/>
    </source>
</evidence>
<keyword evidence="3 11" id="KW-0554">One-carbon metabolism</keyword>
<evidence type="ECO:0000256" key="4">
    <source>
        <dbReference type="ARBA" id="ARBA00022755"/>
    </source>
</evidence>
<gene>
    <name evidence="11" type="primary">folD</name>
    <name evidence="14" type="ORF">OP8BY_2248</name>
</gene>
<comment type="pathway">
    <text evidence="1 11">One-carbon metabolism; tetrahydrofolate interconversion.</text>
</comment>
<evidence type="ECO:0000256" key="3">
    <source>
        <dbReference type="ARBA" id="ARBA00022563"/>
    </source>
</evidence>
<dbReference type="CDD" id="cd01080">
    <property type="entry name" value="NAD_bind_m-THF_DH_Cyclohyd"/>
    <property type="match status" value="1"/>
</dbReference>
<keyword evidence="8 11" id="KW-0368">Histidine biosynthesis</keyword>
<comment type="similarity">
    <text evidence="11">Belongs to the tetrahydrofolate dehydrogenase/cyclohydrolase family.</text>
</comment>
<comment type="caution">
    <text evidence="14">The sequence shown here is derived from an EMBL/GenBank/DDBJ whole genome shotgun (WGS) entry which is preliminary data.</text>
</comment>
<dbReference type="InterPro" id="IPR000672">
    <property type="entry name" value="THF_DH/CycHdrlase"/>
</dbReference>
<dbReference type="FunFam" id="3.40.50.10860:FF:000005">
    <property type="entry name" value="C-1-tetrahydrofolate synthase, cytoplasmic, putative"/>
    <property type="match status" value="1"/>
</dbReference>
<dbReference type="EMBL" id="QUAH01000006">
    <property type="protein sequence ID" value="RFT15850.1"/>
    <property type="molecule type" value="Genomic_DNA"/>
</dbReference>
<feature type="domain" description="Tetrahydrofolate dehydrogenase/cyclohydrolase NAD(P)-binding" evidence="13">
    <location>
        <begin position="144"/>
        <end position="295"/>
    </location>
</feature>
<protein>
    <recommendedName>
        <fullName evidence="11">Bifunctional protein FolD</fullName>
    </recommendedName>
    <domain>
        <recommendedName>
            <fullName evidence="11">Methylenetetrahydrofolate dehydrogenase</fullName>
            <ecNumber evidence="11">1.5.1.5</ecNumber>
        </recommendedName>
    </domain>
    <domain>
        <recommendedName>
            <fullName evidence="11">Methenyltetrahydrofolate cyclohydrolase</fullName>
            <ecNumber evidence="11">3.5.4.9</ecNumber>
        </recommendedName>
    </domain>
</protein>
<reference evidence="14 15" key="1">
    <citation type="submission" date="2018-08" db="EMBL/GenBank/DDBJ databases">
        <title>Genome analysis of the thermophilic bacterium of the candidate phylum Aminicenantes from deep subsurface aquifer revealed its physiology and ecological role.</title>
        <authorList>
            <person name="Kadnikov V.V."/>
            <person name="Mardanov A.V."/>
            <person name="Beletsky A.V."/>
            <person name="Karnachuk O.V."/>
            <person name="Ravin N.V."/>
        </authorList>
    </citation>
    <scope>NUCLEOTIDE SEQUENCE [LARGE SCALE GENOMIC DNA]</scope>
    <source>
        <strain evidence="14">BY38</strain>
    </source>
</reference>
<evidence type="ECO:0000256" key="5">
    <source>
        <dbReference type="ARBA" id="ARBA00022801"/>
    </source>
</evidence>
<sequence length="298" mass="31998">MREEKMPAKIISGKEVAASIREELKTRAATLKQKGVIPGLGVILVGEDPASVSYVTAKAKGAEEVGIFEETVHLPADSSEEEILKTVDRLNRDPRFHGVLVQLPLPKWVNPDKVINFISPEKDVDGFHPINVGRLLRGEPCPLPCTPYGVQQMLVRSGYSPEGKHVVVCGRSNIVGKPLVAMLMQKKPGANATVTVCHTGTPDLKKFTLQADILVAAMGAPRAITADMVREGCVVIDVGVNRVPDPTSPKGFRLVGDCDFEAIKEKAEAITPVPGGVGPMTVTMLLMNTIEAAERTLV</sequence>
<dbReference type="GO" id="GO:0009086">
    <property type="term" value="P:methionine biosynthetic process"/>
    <property type="evidence" value="ECO:0007669"/>
    <property type="project" value="UniProtKB-KW"/>
</dbReference>
<dbReference type="GO" id="GO:0005829">
    <property type="term" value="C:cytosol"/>
    <property type="evidence" value="ECO:0007669"/>
    <property type="project" value="TreeGrafter"/>
</dbReference>
<evidence type="ECO:0000256" key="8">
    <source>
        <dbReference type="ARBA" id="ARBA00023102"/>
    </source>
</evidence>
<dbReference type="Gene3D" id="3.40.50.10860">
    <property type="entry name" value="Leucine Dehydrogenase, chain A, domain 1"/>
    <property type="match status" value="1"/>
</dbReference>
<dbReference type="InterPro" id="IPR046346">
    <property type="entry name" value="Aminoacid_DH-like_N_sf"/>
</dbReference>
<dbReference type="PROSITE" id="PS00767">
    <property type="entry name" value="THF_DHG_CYH_2"/>
    <property type="match status" value="1"/>
</dbReference>
<keyword evidence="10 11" id="KW-0511">Multifunctional enzyme</keyword>
<proteinExistence type="inferred from homology"/>
<feature type="binding site" evidence="11">
    <location>
        <begin position="170"/>
        <end position="172"/>
    </location>
    <ligand>
        <name>NADP(+)</name>
        <dbReference type="ChEBI" id="CHEBI:58349"/>
    </ligand>
</feature>
<dbReference type="InterPro" id="IPR020630">
    <property type="entry name" value="THF_DH/CycHdrlase_cat_dom"/>
</dbReference>
<dbReference type="GO" id="GO:0035999">
    <property type="term" value="P:tetrahydrofolate interconversion"/>
    <property type="evidence" value="ECO:0007669"/>
    <property type="project" value="UniProtKB-UniRule"/>
</dbReference>
<keyword evidence="9 11" id="KW-0486">Methionine biosynthesis</keyword>
<evidence type="ECO:0000313" key="15">
    <source>
        <dbReference type="Proteomes" id="UP000257323"/>
    </source>
</evidence>